<dbReference type="GO" id="GO:0046872">
    <property type="term" value="F:metal ion binding"/>
    <property type="evidence" value="ECO:0007669"/>
    <property type="project" value="InterPro"/>
</dbReference>
<dbReference type="Pfam" id="PF11716">
    <property type="entry name" value="MDMPI_N"/>
    <property type="match status" value="1"/>
</dbReference>
<dbReference type="SUPFAM" id="SSF109854">
    <property type="entry name" value="DinB/YfiT-like putative metalloenzymes"/>
    <property type="match status" value="1"/>
</dbReference>
<dbReference type="InterPro" id="IPR017517">
    <property type="entry name" value="Maleyloyr_isom"/>
</dbReference>
<gene>
    <name evidence="2" type="ORF">SAMN05444695_12136</name>
</gene>
<keyword evidence="3" id="KW-1185">Reference proteome</keyword>
<dbReference type="Proteomes" id="UP000183263">
    <property type="component" value="Unassembled WGS sequence"/>
</dbReference>
<keyword evidence="2" id="KW-0413">Isomerase</keyword>
<name>A0A1G8SGI2_9NOCA</name>
<dbReference type="GO" id="GO:0016853">
    <property type="term" value="F:isomerase activity"/>
    <property type="evidence" value="ECO:0007669"/>
    <property type="project" value="UniProtKB-KW"/>
</dbReference>
<evidence type="ECO:0000313" key="3">
    <source>
        <dbReference type="Proteomes" id="UP000183263"/>
    </source>
</evidence>
<dbReference type="Gene3D" id="1.20.120.450">
    <property type="entry name" value="dinb family like domain"/>
    <property type="match status" value="1"/>
</dbReference>
<dbReference type="InterPro" id="IPR024344">
    <property type="entry name" value="MDMPI_metal-binding"/>
</dbReference>
<dbReference type="RefSeq" id="WP_246442291.1">
    <property type="nucleotide sequence ID" value="NZ_CP048813.1"/>
</dbReference>
<dbReference type="AlphaFoldDB" id="A0A1G8SGI2"/>
<dbReference type="NCBIfam" id="TIGR03083">
    <property type="entry name" value="maleylpyruvate isomerase family mycothiol-dependent enzyme"/>
    <property type="match status" value="1"/>
</dbReference>
<dbReference type="EMBL" id="FNDN01000021">
    <property type="protein sequence ID" value="SDJ28273.1"/>
    <property type="molecule type" value="Genomic_DNA"/>
</dbReference>
<sequence length="212" mass="23148">MTELSYLELVDQVARSQGAVERSVAALTEERARQPSLLPGWTRGHVVTHLARNADAHHRFAKAVVSGAPMTEMYPGGPEARAAGIEEGADRPVALLAGDVAFAGRRVIVALRAVTPDRYGTTVPWRRPVPASHLPVLRWRELEIHHVDLGVGYTPSDWPDAFVAHTLATELPALREAAPDVGPPELPDRELLAWLLGRPTRDGLPELPAWPF</sequence>
<evidence type="ECO:0000313" key="2">
    <source>
        <dbReference type="EMBL" id="SDJ28273.1"/>
    </source>
</evidence>
<organism evidence="2 3">
    <name type="scientific">Rhodococcus triatomae</name>
    <dbReference type="NCBI Taxonomy" id="300028"/>
    <lineage>
        <taxon>Bacteria</taxon>
        <taxon>Bacillati</taxon>
        <taxon>Actinomycetota</taxon>
        <taxon>Actinomycetes</taxon>
        <taxon>Mycobacteriales</taxon>
        <taxon>Nocardiaceae</taxon>
        <taxon>Rhodococcus</taxon>
    </lineage>
</organism>
<protein>
    <submittedName>
        <fullName evidence="2">Maleylpyruvate isomerase</fullName>
    </submittedName>
</protein>
<keyword evidence="2" id="KW-0670">Pyruvate</keyword>
<accession>A0A1G8SGI2</accession>
<proteinExistence type="predicted"/>
<dbReference type="InterPro" id="IPR034660">
    <property type="entry name" value="DinB/YfiT-like"/>
</dbReference>
<reference evidence="2 3" key="1">
    <citation type="submission" date="2016-10" db="EMBL/GenBank/DDBJ databases">
        <authorList>
            <person name="de Groot N.N."/>
        </authorList>
    </citation>
    <scope>NUCLEOTIDE SEQUENCE [LARGE SCALE GENOMIC DNA]</scope>
    <source>
        <strain evidence="2 3">DSM 44892</strain>
    </source>
</reference>
<feature type="domain" description="Mycothiol-dependent maleylpyruvate isomerase metal-binding" evidence="1">
    <location>
        <begin position="17"/>
        <end position="149"/>
    </location>
</feature>
<evidence type="ECO:0000259" key="1">
    <source>
        <dbReference type="Pfam" id="PF11716"/>
    </source>
</evidence>